<comment type="pathway">
    <text evidence="3 15">Glycan metabolism; bacterial cellulose biosynthesis.</text>
</comment>
<keyword evidence="7 15" id="KW-1003">Cell membrane</keyword>
<dbReference type="Gene3D" id="2.60.120.260">
    <property type="entry name" value="Galactose-binding domain-like"/>
    <property type="match status" value="2"/>
</dbReference>
<evidence type="ECO:0000256" key="11">
    <source>
        <dbReference type="ARBA" id="ARBA00022916"/>
    </source>
</evidence>
<evidence type="ECO:0000256" key="5">
    <source>
        <dbReference type="ARBA" id="ARBA00011437"/>
    </source>
</evidence>
<evidence type="ECO:0000256" key="10">
    <source>
        <dbReference type="ARBA" id="ARBA00022692"/>
    </source>
</evidence>
<comment type="caution">
    <text evidence="16">The sequence shown here is derived from an EMBL/GenBank/DDBJ whole genome shotgun (WGS) entry which is preliminary data.</text>
</comment>
<evidence type="ECO:0000256" key="7">
    <source>
        <dbReference type="ARBA" id="ARBA00022475"/>
    </source>
</evidence>
<evidence type="ECO:0000256" key="14">
    <source>
        <dbReference type="ARBA" id="ARBA00033444"/>
    </source>
</evidence>
<feature type="chain" id="PRO_5042317727" description="Cyclic di-GMP-binding protein" evidence="15">
    <location>
        <begin position="27"/>
        <end position="775"/>
    </location>
</feature>
<evidence type="ECO:0000256" key="1">
    <source>
        <dbReference type="ARBA" id="ARBA00002057"/>
    </source>
</evidence>
<keyword evidence="12 15" id="KW-1133">Transmembrane helix</keyword>
<comment type="similarity">
    <text evidence="4 15">Belongs to the AcsB/BcsB family.</text>
</comment>
<evidence type="ECO:0000256" key="4">
    <source>
        <dbReference type="ARBA" id="ARBA00010714"/>
    </source>
</evidence>
<evidence type="ECO:0000313" key="17">
    <source>
        <dbReference type="Proteomes" id="UP000469462"/>
    </source>
</evidence>
<dbReference type="PRINTS" id="PR01440">
    <property type="entry name" value="CELLSNTHASEB"/>
</dbReference>
<evidence type="ECO:0000313" key="16">
    <source>
        <dbReference type="EMBL" id="KAB7650209.1"/>
    </source>
</evidence>
<dbReference type="AlphaFoldDB" id="A0AAI9SBY9"/>
<evidence type="ECO:0000256" key="12">
    <source>
        <dbReference type="ARBA" id="ARBA00022989"/>
    </source>
</evidence>
<keyword evidence="15" id="KW-0732">Signal</keyword>
<dbReference type="InterPro" id="IPR003920">
    <property type="entry name" value="Cell_synth_B"/>
</dbReference>
<keyword evidence="13 15" id="KW-0472">Membrane</keyword>
<comment type="subunit">
    <text evidence="5 15">Tightly associated with the cellulose synthase catalytic subunit.</text>
</comment>
<dbReference type="PANTHER" id="PTHR39083">
    <property type="entry name" value="CYCLIC DI-GMP-BINDING PROTEIN"/>
    <property type="match status" value="1"/>
</dbReference>
<dbReference type="RefSeq" id="WP_152157107.1">
    <property type="nucleotide sequence ID" value="NZ_WEHW01000046.1"/>
</dbReference>
<dbReference type="Proteomes" id="UP000469462">
    <property type="component" value="Unassembled WGS sequence"/>
</dbReference>
<evidence type="ECO:0000256" key="2">
    <source>
        <dbReference type="ARBA" id="ARBA00004377"/>
    </source>
</evidence>
<reference evidence="16 17" key="1">
    <citation type="submission" date="2019-10" db="EMBL/GenBank/DDBJ databases">
        <title>Genome diversity of Sutterella seckii.</title>
        <authorList>
            <person name="Chaplin A.V."/>
            <person name="Sokolova S.R."/>
            <person name="Mosin K.A."/>
            <person name="Ivanova E.L."/>
            <person name="Kochetkova T.O."/>
            <person name="Goltsov A.Y."/>
            <person name="Trofimov D.Y."/>
            <person name="Efimov B.A."/>
        </authorList>
    </citation>
    <scope>NUCLEOTIDE SEQUENCE [LARGE SCALE GENOMIC DNA]</scope>
    <source>
        <strain evidence="16 17">ASD3426</strain>
    </source>
</reference>
<dbReference type="EMBL" id="WEHW01000046">
    <property type="protein sequence ID" value="KAB7650209.1"/>
    <property type="molecule type" value="Genomic_DNA"/>
</dbReference>
<evidence type="ECO:0000256" key="9">
    <source>
        <dbReference type="ARBA" id="ARBA00022636"/>
    </source>
</evidence>
<gene>
    <name evidence="16" type="ORF">GBM96_09585</name>
</gene>
<feature type="transmembrane region" description="Helical" evidence="15">
    <location>
        <begin position="740"/>
        <end position="761"/>
    </location>
</feature>
<organism evidence="16 17">
    <name type="scientific">Sutterella seckii</name>
    <dbReference type="NCBI Taxonomy" id="1944635"/>
    <lineage>
        <taxon>Bacteria</taxon>
        <taxon>Pseudomonadati</taxon>
        <taxon>Pseudomonadota</taxon>
        <taxon>Betaproteobacteria</taxon>
        <taxon>Burkholderiales</taxon>
        <taxon>Sutterellaceae</taxon>
        <taxon>Sutterella</taxon>
    </lineage>
</organism>
<evidence type="ECO:0000256" key="3">
    <source>
        <dbReference type="ARBA" id="ARBA00005186"/>
    </source>
</evidence>
<evidence type="ECO:0000256" key="8">
    <source>
        <dbReference type="ARBA" id="ARBA00022519"/>
    </source>
</evidence>
<name>A0AAI9SBY9_9BURK</name>
<comment type="function">
    <text evidence="1 15">Binds the cellulose synthase activator, bis-(3'-5') cyclic diguanylic acid (c-di-GMP).</text>
</comment>
<dbReference type="InterPro" id="IPR018513">
    <property type="entry name" value="Cell_synthase_bac"/>
</dbReference>
<keyword evidence="9 15" id="KW-0973">c-di-GMP</keyword>
<sequence length="775" mass="84661">MKMKTLIFPLIASIALQAVFLPAAFAAAENQPHGAAPEPTALTSFAEALARPRDSRAEAIPPKTELLPLASLASGGPSASIRMTGIWPKQTFEFVMRRDEIITASELTLYWTPSPALLPIRSQLIIRLNGQVQKVLPISREMLGKQNQSIVPLDPKKLKDANVLELEFIGEYDNVCTTPTSPTLWLTVDNASQLSLSRQKLRVADDLSLFPVPFVDPYDKSMLRVGFAFSSAPSAGELSAATVLATYFGVEADWRGADFPSYFNLIPPEGHFVAFYTPNRHPEFLKDWPEPKGPEIAIADAPLSPWAKMLVISGRNDADLMDAARAAASGSALLSGSRSSIREAVEVGARKPYDAPKWIDTSRVTTFGELAEYPGALTTRGAEPWPVHLTLRLPPDLFVINRSSVPVHLRYRYTLPEPSSQAQLRFRVNNTLVEAQRLTDQGSSETVNRVAVVDSIASMFEMLDIPTILFDAVNTLEFDFRYALSIYAGTPENCRTVTLIDQQCEIDPRSTIDFSGFYHYAQLPDLKLFAQSGFPFTRMADFSDTVFVFSAQPTPAETETLLNAAGRLGSLTGAPGLKADVRIDPNPESLADKDILLIGRLPKSVLDSPDEEKPALLIDALSRELLTSRGIPGMNPKTRRLSAPEERFSVLAAGTLAALTGFESPFTSGRSVVALLAADPNGSERLNACLADPSKLLDSAGSVSFIRENGALNFYPAPGYSVGSLPWHQHVWYVMLEHPFLLILCALGCAILIGCLIYALMRIRIRSRLSQGGSR</sequence>
<keyword evidence="17" id="KW-1185">Reference proteome</keyword>
<keyword evidence="10 15" id="KW-0812">Transmembrane</keyword>
<keyword evidence="11 15" id="KW-0135">Cellulose biosynthesis</keyword>
<protein>
    <recommendedName>
        <fullName evidence="6 15">Cyclic di-GMP-binding protein</fullName>
    </recommendedName>
    <alternativeName>
        <fullName evidence="14 15">Cellulose synthase regulatory subunit</fullName>
    </alternativeName>
</protein>
<proteinExistence type="inferred from homology"/>
<dbReference type="Pfam" id="PF03170">
    <property type="entry name" value="BcsB"/>
    <property type="match status" value="1"/>
</dbReference>
<comment type="subcellular location">
    <subcellularLocation>
        <location evidence="2">Cell inner membrane</location>
        <topology evidence="2">Single-pass membrane protein</topology>
    </subcellularLocation>
</comment>
<accession>A0AAI9SBY9</accession>
<dbReference type="GO" id="GO:0030244">
    <property type="term" value="P:cellulose biosynthetic process"/>
    <property type="evidence" value="ECO:0007669"/>
    <property type="project" value="UniProtKB-KW"/>
</dbReference>
<evidence type="ECO:0000256" key="15">
    <source>
        <dbReference type="RuleBase" id="RU365021"/>
    </source>
</evidence>
<dbReference type="PANTHER" id="PTHR39083:SF1">
    <property type="entry name" value="CYCLIC DI-GMP-BINDING PROTEIN"/>
    <property type="match status" value="1"/>
</dbReference>
<dbReference type="GO" id="GO:0006011">
    <property type="term" value="P:UDP-alpha-D-glucose metabolic process"/>
    <property type="evidence" value="ECO:0007669"/>
    <property type="project" value="InterPro"/>
</dbReference>
<evidence type="ECO:0000256" key="13">
    <source>
        <dbReference type="ARBA" id="ARBA00023136"/>
    </source>
</evidence>
<keyword evidence="8 15" id="KW-0997">Cell inner membrane</keyword>
<evidence type="ECO:0000256" key="6">
    <source>
        <dbReference type="ARBA" id="ARBA00021844"/>
    </source>
</evidence>
<dbReference type="GO" id="GO:0005886">
    <property type="term" value="C:plasma membrane"/>
    <property type="evidence" value="ECO:0007669"/>
    <property type="project" value="UniProtKB-SubCell"/>
</dbReference>
<feature type="signal peptide" evidence="15">
    <location>
        <begin position="1"/>
        <end position="26"/>
    </location>
</feature>